<evidence type="ECO:0000313" key="5">
    <source>
        <dbReference type="RefSeq" id="XP_060675819.1"/>
    </source>
</evidence>
<dbReference type="Proteomes" id="UP001652623">
    <property type="component" value="Chromosome 8"/>
</dbReference>
<dbReference type="SMART" id="SM00184">
    <property type="entry name" value="RING"/>
    <property type="match status" value="1"/>
</dbReference>
<dbReference type="InterPro" id="IPR001841">
    <property type="entry name" value="Znf_RING"/>
</dbReference>
<dbReference type="PANTHER" id="PTHR13115">
    <property type="entry name" value="RNA POLYMERASE-ASSOCIATED PROTEIN RTF1 HOMOLOG"/>
    <property type="match status" value="1"/>
</dbReference>
<name>A0ABM4AGG0_ZIZJJ</name>
<dbReference type="CDD" id="cd16454">
    <property type="entry name" value="RING-H2_PA-TM-RING"/>
    <property type="match status" value="1"/>
</dbReference>
<keyword evidence="1" id="KW-0862">Zinc</keyword>
<dbReference type="Pfam" id="PF13639">
    <property type="entry name" value="zf-RING_2"/>
    <property type="match status" value="1"/>
</dbReference>
<dbReference type="Gene3D" id="3.30.40.10">
    <property type="entry name" value="Zinc/RING finger domain, C3HC4 (zinc finger)"/>
    <property type="match status" value="1"/>
</dbReference>
<keyword evidence="1" id="KW-0863">Zinc-finger</keyword>
<evidence type="ECO:0000256" key="2">
    <source>
        <dbReference type="SAM" id="MobiDB-lite"/>
    </source>
</evidence>
<dbReference type="SUPFAM" id="SSF57850">
    <property type="entry name" value="RING/U-box"/>
    <property type="match status" value="1"/>
</dbReference>
<proteinExistence type="predicted"/>
<gene>
    <name evidence="5" type="primary">LOC132805074</name>
</gene>
<evidence type="ECO:0000259" key="3">
    <source>
        <dbReference type="PROSITE" id="PS50089"/>
    </source>
</evidence>
<dbReference type="PANTHER" id="PTHR13115:SF14">
    <property type="entry name" value="ZINC FINGER CCCH DOMAIN-CONTAINING PROTEIN 19"/>
    <property type="match status" value="1"/>
</dbReference>
<feature type="domain" description="RING-type" evidence="3">
    <location>
        <begin position="215"/>
        <end position="256"/>
    </location>
</feature>
<sequence>MVPKSIDTAGCVVNGIPTSSGFMTIAPLSTVPEIATWPPPGNPNPGWGAPTGNQRKWGSERNHNADRYSNQRDRGSHGGDSGYGGGNKPWNRQSSFGNGGGGGGGGSSRPPFKGQRVCKYHESGHCKKGASLDLVLGSSKLLIDHHLTSNSNIPHGDDHQNFHFIDDQMIIDRTTRILPSSPRSTGSKARTRAVDRLRRTTHERVVAENEKLGGCSICLEEFSARTELLRFGCKHLYHQNCIAKWLENQNSCPLCRRPL</sequence>
<dbReference type="GeneID" id="132805074"/>
<feature type="region of interest" description="Disordered" evidence="2">
    <location>
        <begin position="34"/>
        <end position="115"/>
    </location>
</feature>
<dbReference type="InterPro" id="IPR013083">
    <property type="entry name" value="Znf_RING/FYVE/PHD"/>
</dbReference>
<dbReference type="RefSeq" id="XP_060675819.1">
    <property type="nucleotide sequence ID" value="XM_060819836.1"/>
</dbReference>
<accession>A0ABM4AGG0</accession>
<protein>
    <submittedName>
        <fullName evidence="5">Uncharacterized protein LOC132805074</fullName>
    </submittedName>
</protein>
<feature type="compositionally biased region" description="Gly residues" evidence="2">
    <location>
        <begin position="78"/>
        <end position="87"/>
    </location>
</feature>
<feature type="compositionally biased region" description="Basic and acidic residues" evidence="2">
    <location>
        <begin position="57"/>
        <end position="77"/>
    </location>
</feature>
<evidence type="ECO:0000313" key="4">
    <source>
        <dbReference type="Proteomes" id="UP001652623"/>
    </source>
</evidence>
<keyword evidence="4" id="KW-1185">Reference proteome</keyword>
<feature type="compositionally biased region" description="Gly residues" evidence="2">
    <location>
        <begin position="97"/>
        <end position="107"/>
    </location>
</feature>
<reference evidence="5" key="1">
    <citation type="submission" date="2025-08" db="UniProtKB">
        <authorList>
            <consortium name="RefSeq"/>
        </authorList>
    </citation>
    <scope>IDENTIFICATION</scope>
    <source>
        <tissue evidence="5">Seedling</tissue>
    </source>
</reference>
<dbReference type="PROSITE" id="PS50089">
    <property type="entry name" value="ZF_RING_2"/>
    <property type="match status" value="1"/>
</dbReference>
<organism evidence="4 5">
    <name type="scientific">Ziziphus jujuba</name>
    <name type="common">Chinese jujube</name>
    <name type="synonym">Ziziphus sativa</name>
    <dbReference type="NCBI Taxonomy" id="326968"/>
    <lineage>
        <taxon>Eukaryota</taxon>
        <taxon>Viridiplantae</taxon>
        <taxon>Streptophyta</taxon>
        <taxon>Embryophyta</taxon>
        <taxon>Tracheophyta</taxon>
        <taxon>Spermatophyta</taxon>
        <taxon>Magnoliopsida</taxon>
        <taxon>eudicotyledons</taxon>
        <taxon>Gunneridae</taxon>
        <taxon>Pentapetalae</taxon>
        <taxon>rosids</taxon>
        <taxon>fabids</taxon>
        <taxon>Rosales</taxon>
        <taxon>Rhamnaceae</taxon>
        <taxon>Paliureae</taxon>
        <taxon>Ziziphus</taxon>
    </lineage>
</organism>
<evidence type="ECO:0000256" key="1">
    <source>
        <dbReference type="PROSITE-ProRule" id="PRU00175"/>
    </source>
</evidence>
<keyword evidence="1" id="KW-0479">Metal-binding</keyword>